<organism evidence="1 2">
    <name type="scientific">Ovis aries</name>
    <name type="common">Sheep</name>
    <dbReference type="NCBI Taxonomy" id="9940"/>
    <lineage>
        <taxon>Eukaryota</taxon>
        <taxon>Metazoa</taxon>
        <taxon>Chordata</taxon>
        <taxon>Craniata</taxon>
        <taxon>Vertebrata</taxon>
        <taxon>Euteleostomi</taxon>
        <taxon>Mammalia</taxon>
        <taxon>Eutheria</taxon>
        <taxon>Laurasiatheria</taxon>
        <taxon>Artiodactyla</taxon>
        <taxon>Ruminantia</taxon>
        <taxon>Pecora</taxon>
        <taxon>Bovidae</taxon>
        <taxon>Caprinae</taxon>
        <taxon>Ovis</taxon>
    </lineage>
</organism>
<dbReference type="EMBL" id="JAEMGP010000001">
    <property type="protein sequence ID" value="KAG5215919.1"/>
    <property type="molecule type" value="Genomic_DNA"/>
</dbReference>
<comment type="caution">
    <text evidence="1">The sequence shown here is derived from an EMBL/GenBank/DDBJ whole genome shotgun (WGS) entry which is preliminary data.</text>
</comment>
<feature type="non-terminal residue" evidence="1">
    <location>
        <position position="1"/>
    </location>
</feature>
<dbReference type="AlphaFoldDB" id="A0A836AEZ2"/>
<proteinExistence type="predicted"/>
<accession>A0A836AEZ2</accession>
<protein>
    <submittedName>
        <fullName evidence="1">Uncharacterized protein</fullName>
    </submittedName>
</protein>
<gene>
    <name evidence="1" type="ORF">JEQ12_001495</name>
</gene>
<evidence type="ECO:0000313" key="1">
    <source>
        <dbReference type="EMBL" id="KAG5215919.1"/>
    </source>
</evidence>
<evidence type="ECO:0000313" key="2">
    <source>
        <dbReference type="Proteomes" id="UP000664991"/>
    </source>
</evidence>
<name>A0A836AEZ2_SHEEP</name>
<dbReference type="Proteomes" id="UP000664991">
    <property type="component" value="Unassembled WGS sequence"/>
</dbReference>
<sequence length="136" mass="15929">MLLDEYAIEENGVVHLFVKVIFILNGPFEILSATLWEEELKKMVDIENRFVETPAHFSWKESYYRSTMSQSTQTNEFLSPEVFQHIWDFLEQPICSVQPIDLNFVDEPSENGATNKIEISMDCIRMQDSDLSDPMW</sequence>
<reference evidence="1 2" key="1">
    <citation type="submission" date="2020-12" db="EMBL/GenBank/DDBJ databases">
        <title>De novo assembly of Tibetan sheep genome.</title>
        <authorList>
            <person name="Li X."/>
        </authorList>
    </citation>
    <scope>NUCLEOTIDE SEQUENCE [LARGE SCALE GENOMIC DNA]</scope>
    <source>
        <tissue evidence="1">Heart</tissue>
    </source>
</reference>